<protein>
    <submittedName>
        <fullName evidence="3">Uncharacterized protein</fullName>
    </submittedName>
</protein>
<feature type="region of interest" description="Disordered" evidence="1">
    <location>
        <begin position="27"/>
        <end position="52"/>
    </location>
</feature>
<sequence length="71" mass="8059">MQPKPILALRKDLSSCRSGKIRSRLRRTKITPTSRGNATSQQTTKSTPSISKLRAIRKSFRSIHQPRPHAH</sequence>
<evidence type="ECO:0000256" key="1">
    <source>
        <dbReference type="SAM" id="MobiDB-lite"/>
    </source>
</evidence>
<feature type="compositionally biased region" description="Polar residues" evidence="1">
    <location>
        <begin position="30"/>
        <end position="50"/>
    </location>
</feature>
<evidence type="ECO:0000313" key="3">
    <source>
        <dbReference type="WBParaSite" id="nRc.2.0.1.t39244-RA"/>
    </source>
</evidence>
<evidence type="ECO:0000313" key="2">
    <source>
        <dbReference type="Proteomes" id="UP000887565"/>
    </source>
</evidence>
<reference evidence="3" key="1">
    <citation type="submission" date="2022-11" db="UniProtKB">
        <authorList>
            <consortium name="WormBaseParasite"/>
        </authorList>
    </citation>
    <scope>IDENTIFICATION</scope>
</reference>
<proteinExistence type="predicted"/>
<dbReference type="Proteomes" id="UP000887565">
    <property type="component" value="Unplaced"/>
</dbReference>
<keyword evidence="2" id="KW-1185">Reference proteome</keyword>
<dbReference type="AlphaFoldDB" id="A0A915KMH4"/>
<dbReference type="WBParaSite" id="nRc.2.0.1.t39244-RA">
    <property type="protein sequence ID" value="nRc.2.0.1.t39244-RA"/>
    <property type="gene ID" value="nRc.2.0.1.g39244"/>
</dbReference>
<accession>A0A915KMH4</accession>
<organism evidence="2 3">
    <name type="scientific">Romanomermis culicivorax</name>
    <name type="common">Nematode worm</name>
    <dbReference type="NCBI Taxonomy" id="13658"/>
    <lineage>
        <taxon>Eukaryota</taxon>
        <taxon>Metazoa</taxon>
        <taxon>Ecdysozoa</taxon>
        <taxon>Nematoda</taxon>
        <taxon>Enoplea</taxon>
        <taxon>Dorylaimia</taxon>
        <taxon>Mermithida</taxon>
        <taxon>Mermithoidea</taxon>
        <taxon>Mermithidae</taxon>
        <taxon>Romanomermis</taxon>
    </lineage>
</organism>
<name>A0A915KMH4_ROMCU</name>